<evidence type="ECO:0000313" key="3">
    <source>
        <dbReference type="Proteomes" id="UP000837857"/>
    </source>
</evidence>
<keyword evidence="3" id="KW-1185">Reference proteome</keyword>
<feature type="compositionally biased region" description="Basic and acidic residues" evidence="1">
    <location>
        <begin position="12"/>
        <end position="32"/>
    </location>
</feature>
<evidence type="ECO:0000313" key="2">
    <source>
        <dbReference type="EMBL" id="CAH2075993.1"/>
    </source>
</evidence>
<reference evidence="2" key="1">
    <citation type="submission" date="2022-03" db="EMBL/GenBank/DDBJ databases">
        <authorList>
            <person name="Martin H S."/>
        </authorList>
    </citation>
    <scope>NUCLEOTIDE SEQUENCE</scope>
</reference>
<feature type="non-terminal residue" evidence="2">
    <location>
        <position position="78"/>
    </location>
</feature>
<protein>
    <submittedName>
        <fullName evidence="2">Uncharacterized protein</fullName>
    </submittedName>
</protein>
<organism evidence="2 3">
    <name type="scientific">Iphiclides podalirius</name>
    <name type="common">scarce swallowtail</name>
    <dbReference type="NCBI Taxonomy" id="110791"/>
    <lineage>
        <taxon>Eukaryota</taxon>
        <taxon>Metazoa</taxon>
        <taxon>Ecdysozoa</taxon>
        <taxon>Arthropoda</taxon>
        <taxon>Hexapoda</taxon>
        <taxon>Insecta</taxon>
        <taxon>Pterygota</taxon>
        <taxon>Neoptera</taxon>
        <taxon>Endopterygota</taxon>
        <taxon>Lepidoptera</taxon>
        <taxon>Glossata</taxon>
        <taxon>Ditrysia</taxon>
        <taxon>Papilionoidea</taxon>
        <taxon>Papilionidae</taxon>
        <taxon>Papilioninae</taxon>
        <taxon>Iphiclides</taxon>
    </lineage>
</organism>
<feature type="region of interest" description="Disordered" evidence="1">
    <location>
        <begin position="53"/>
        <end position="78"/>
    </location>
</feature>
<dbReference type="Proteomes" id="UP000837857">
    <property type="component" value="Chromosome 9"/>
</dbReference>
<accession>A0ABN8J5U4</accession>
<gene>
    <name evidence="2" type="ORF">IPOD504_LOCUS17084</name>
</gene>
<evidence type="ECO:0000256" key="1">
    <source>
        <dbReference type="SAM" id="MobiDB-lite"/>
    </source>
</evidence>
<proteinExistence type="predicted"/>
<sequence length="78" mass="8836">MPWHFDSSLSREIGRNRINKDSSESTDRRSDRYTQISDNGLLGELLPFISYPPFTPPRPAPPRSAPALIAPDLQIQFP</sequence>
<feature type="region of interest" description="Disordered" evidence="1">
    <location>
        <begin position="1"/>
        <end position="36"/>
    </location>
</feature>
<dbReference type="EMBL" id="OW152821">
    <property type="protein sequence ID" value="CAH2075993.1"/>
    <property type="molecule type" value="Genomic_DNA"/>
</dbReference>
<name>A0ABN8J5U4_9NEOP</name>
<feature type="compositionally biased region" description="Pro residues" evidence="1">
    <location>
        <begin position="53"/>
        <end position="64"/>
    </location>
</feature>